<gene>
    <name evidence="2" type="primary">LOC115891445</name>
</gene>
<proteinExistence type="predicted"/>
<accession>A0A6J2YWV6</accession>
<keyword evidence="1" id="KW-1185">Reference proteome</keyword>
<dbReference type="KEGG" id="soy:115891445"/>
<dbReference type="AlphaFoldDB" id="A0A6J2YWV6"/>
<name>A0A6J2YWV6_SITOR</name>
<sequence length="140" mass="15897">MEIKGSFRTIKSITENTNLWQQSGGNITKAKDFKNCINIPLINGDEETPVLKYIPPPELHLLLGVVQKLFDCLELENTNVATEWIKKAGLKLDHYGKYNANNARQLLKKLDILKTISPGINILQCFLHSIKSFRVVLVKH</sequence>
<dbReference type="RefSeq" id="XP_030767757.1">
    <property type="nucleotide sequence ID" value="XM_030911897.1"/>
</dbReference>
<evidence type="ECO:0000313" key="1">
    <source>
        <dbReference type="Proteomes" id="UP000504635"/>
    </source>
</evidence>
<dbReference type="GeneID" id="115891445"/>
<protein>
    <submittedName>
        <fullName evidence="2">Uncharacterized protein LOC115891445</fullName>
    </submittedName>
</protein>
<dbReference type="Proteomes" id="UP000504635">
    <property type="component" value="Unplaced"/>
</dbReference>
<evidence type="ECO:0000313" key="2">
    <source>
        <dbReference type="RefSeq" id="XP_030767757.1"/>
    </source>
</evidence>
<reference evidence="2" key="1">
    <citation type="submission" date="2025-08" db="UniProtKB">
        <authorList>
            <consortium name="RefSeq"/>
        </authorList>
    </citation>
    <scope>IDENTIFICATION</scope>
    <source>
        <tissue evidence="2">Gonads</tissue>
    </source>
</reference>
<dbReference type="InParanoid" id="A0A6J2YWV6"/>
<organism evidence="1 2">
    <name type="scientific">Sitophilus oryzae</name>
    <name type="common">Rice weevil</name>
    <name type="synonym">Curculio oryzae</name>
    <dbReference type="NCBI Taxonomy" id="7048"/>
    <lineage>
        <taxon>Eukaryota</taxon>
        <taxon>Metazoa</taxon>
        <taxon>Ecdysozoa</taxon>
        <taxon>Arthropoda</taxon>
        <taxon>Hexapoda</taxon>
        <taxon>Insecta</taxon>
        <taxon>Pterygota</taxon>
        <taxon>Neoptera</taxon>
        <taxon>Endopterygota</taxon>
        <taxon>Coleoptera</taxon>
        <taxon>Polyphaga</taxon>
        <taxon>Cucujiformia</taxon>
        <taxon>Curculionidae</taxon>
        <taxon>Dryophthorinae</taxon>
        <taxon>Sitophilus</taxon>
    </lineage>
</organism>
<dbReference type="OrthoDB" id="6769802at2759"/>